<dbReference type="FunCoup" id="A0A5N4B388">
    <property type="interactions" value="6"/>
</dbReference>
<keyword evidence="2" id="KW-1185">Reference proteome</keyword>
<dbReference type="OrthoDB" id="6579040at2759"/>
<dbReference type="AlphaFoldDB" id="A0A5N4B388"/>
<comment type="caution">
    <text evidence="1">The sequence shown here is derived from an EMBL/GenBank/DDBJ whole genome shotgun (WGS) entry which is preliminary data.</text>
</comment>
<evidence type="ECO:0000313" key="1">
    <source>
        <dbReference type="EMBL" id="KAB0803998.1"/>
    </source>
</evidence>
<reference evidence="1 2" key="1">
    <citation type="journal article" date="2018" name="Elife">
        <title>Firefly genomes illuminate parallel origins of bioluminescence in beetles.</title>
        <authorList>
            <person name="Fallon T.R."/>
            <person name="Lower S.E."/>
            <person name="Chang C.H."/>
            <person name="Bessho-Uehara M."/>
            <person name="Martin G.J."/>
            <person name="Bewick A.J."/>
            <person name="Behringer M."/>
            <person name="Debat H.J."/>
            <person name="Wong I."/>
            <person name="Day J.C."/>
            <person name="Suvorov A."/>
            <person name="Silva C.J."/>
            <person name="Stanger-Hall K.F."/>
            <person name="Hall D.W."/>
            <person name="Schmitz R.J."/>
            <person name="Nelson D.R."/>
            <person name="Lewis S.M."/>
            <person name="Shigenobu S."/>
            <person name="Bybee S.M."/>
            <person name="Larracuente A.M."/>
            <person name="Oba Y."/>
            <person name="Weng J.K."/>
        </authorList>
    </citation>
    <scope>NUCLEOTIDE SEQUENCE [LARGE SCALE GENOMIC DNA]</scope>
    <source>
        <strain evidence="1">1611_PpyrPB1</strain>
        <tissue evidence="1">Whole body</tissue>
    </source>
</reference>
<evidence type="ECO:0008006" key="3">
    <source>
        <dbReference type="Google" id="ProtNLM"/>
    </source>
</evidence>
<organism evidence="1 2">
    <name type="scientific">Photinus pyralis</name>
    <name type="common">Common eastern firefly</name>
    <name type="synonym">Lampyris pyralis</name>
    <dbReference type="NCBI Taxonomy" id="7054"/>
    <lineage>
        <taxon>Eukaryota</taxon>
        <taxon>Metazoa</taxon>
        <taxon>Ecdysozoa</taxon>
        <taxon>Arthropoda</taxon>
        <taxon>Hexapoda</taxon>
        <taxon>Insecta</taxon>
        <taxon>Pterygota</taxon>
        <taxon>Neoptera</taxon>
        <taxon>Endopterygota</taxon>
        <taxon>Coleoptera</taxon>
        <taxon>Polyphaga</taxon>
        <taxon>Elateriformia</taxon>
        <taxon>Elateroidea</taxon>
        <taxon>Lampyridae</taxon>
        <taxon>Lampyrinae</taxon>
        <taxon>Photinus</taxon>
    </lineage>
</organism>
<evidence type="ECO:0000313" key="2">
    <source>
        <dbReference type="Proteomes" id="UP000327044"/>
    </source>
</evidence>
<gene>
    <name evidence="1" type="ORF">PPYR_00968</name>
</gene>
<protein>
    <recommendedName>
        <fullName evidence="3">FAST kinase leucine-rich domain-containing protein</fullName>
    </recommendedName>
</protein>
<accession>A0A5N4B388</accession>
<name>A0A5N4B388_PHOPY</name>
<proteinExistence type="predicted"/>
<dbReference type="EMBL" id="VVIM01000001">
    <property type="protein sequence ID" value="KAB0803998.1"/>
    <property type="molecule type" value="Genomic_DNA"/>
</dbReference>
<sequence length="563" mass="64950">MYINFFVSTIKSVKLMKLQCNVRNYTKTLLGDSITPLTENTLLGRMLVYLNNANDKRSSQLDGSSTVDSLIHGKTSNLHNLNVDQIANLFYTASVSVLSQNKQHLRKVLDKLDVECCLRLTNMEPNNILKLLSAFMHVVPNRITEYKFYNYATDDIDRCLEVCSKQEIIKFIFYIGLQKKMKKAQVILRKCLRTVNQQYLERLTVEDLCIICNSTYRTNTKFTNANLLEKVKQTLNENLSLLKDPALLITLIKTIKHNNYQDEDLLTTISCTIFFNKTLQYYTFTAICHLLSLYSEYLYYDEELFNLFIPHCIQLLQGAIIRSHTAHLTEHMRTKDVKIFLSSISRLNCVVDSEALEKAVTANLQQRITLDKIELDQFIEILLCMWMLKCRPYDLLTSVLTSQNIAIVYQKHPRAVQHLNLLISSIQTEDPDLFSRLHLQSIPSDFVNYELQMKSRPLLQKIYDALKSSTSVDRVELAAQVPHLNIVGLTVFKNDQKAVNIELLDGYCCVKNQDCHPNGYMQLKLRILEEDTVAVITVTEKDIGHMDTFELCEFLSDEIDLMA</sequence>
<dbReference type="InParanoid" id="A0A5N4B388"/>
<dbReference type="Proteomes" id="UP000327044">
    <property type="component" value="Unassembled WGS sequence"/>
</dbReference>